<gene>
    <name evidence="1" type="ORF">OXU80_12490</name>
</gene>
<accession>A0ACD4NW50</accession>
<reference evidence="1" key="1">
    <citation type="submission" date="2022-11" db="EMBL/GenBank/DDBJ databases">
        <title>beta-Carotene-producing bacterium, Jeongeuplla avenae sp. nov., alleviates the salt stress of Arabidopsis seedlings.</title>
        <authorList>
            <person name="Jiang L."/>
            <person name="Lee J."/>
        </authorList>
    </citation>
    <scope>NUCLEOTIDE SEQUENCE</scope>
    <source>
        <strain evidence="1">DY_R2A_6</strain>
    </source>
</reference>
<organism evidence="1 2">
    <name type="scientific">Antarcticirhabdus aurantiaca</name>
    <dbReference type="NCBI Taxonomy" id="2606717"/>
    <lineage>
        <taxon>Bacteria</taxon>
        <taxon>Pseudomonadati</taxon>
        <taxon>Pseudomonadota</taxon>
        <taxon>Alphaproteobacteria</taxon>
        <taxon>Hyphomicrobiales</taxon>
        <taxon>Aurantimonadaceae</taxon>
        <taxon>Antarcticirhabdus</taxon>
    </lineage>
</organism>
<keyword evidence="2" id="KW-1185">Reference proteome</keyword>
<sequence length="84" mass="9193">MSNVVALPVRSHILIASGICDVEWLFPEFTGKWVHVVSWIDHDEELIDHVCTDIAEAREAAADLVAATGEPLVDRASEEPQEAA</sequence>
<name>A0ACD4NW50_9HYPH</name>
<protein>
    <submittedName>
        <fullName evidence="1">Uncharacterized protein</fullName>
    </submittedName>
</protein>
<dbReference type="Proteomes" id="UP001163223">
    <property type="component" value="Chromosome"/>
</dbReference>
<proteinExistence type="predicted"/>
<dbReference type="EMBL" id="CP113520">
    <property type="protein sequence ID" value="WAJ30966.1"/>
    <property type="molecule type" value="Genomic_DNA"/>
</dbReference>
<evidence type="ECO:0000313" key="1">
    <source>
        <dbReference type="EMBL" id="WAJ30966.1"/>
    </source>
</evidence>
<evidence type="ECO:0000313" key="2">
    <source>
        <dbReference type="Proteomes" id="UP001163223"/>
    </source>
</evidence>